<name>A0A7C8ZIB4_OPUST</name>
<reference evidence="1" key="1">
    <citation type="journal article" date="2013" name="J. Plant Res.">
        <title>Effect of fungi and light on seed germination of three Opuntia species from semiarid lands of central Mexico.</title>
        <authorList>
            <person name="Delgado-Sanchez P."/>
            <person name="Jimenez-Bremont J.F."/>
            <person name="Guerrero-Gonzalez Mde L."/>
            <person name="Flores J."/>
        </authorList>
    </citation>
    <scope>NUCLEOTIDE SEQUENCE</scope>
    <source>
        <tissue evidence="1">Cladode</tissue>
    </source>
</reference>
<dbReference type="AlphaFoldDB" id="A0A7C8ZIB4"/>
<proteinExistence type="predicted"/>
<reference evidence="1" key="2">
    <citation type="submission" date="2020-07" db="EMBL/GenBank/DDBJ databases">
        <authorList>
            <person name="Vera ALvarez R."/>
            <person name="Arias-Moreno D.M."/>
            <person name="Jimenez-Jacinto V."/>
            <person name="Jimenez-Bremont J.F."/>
            <person name="Swaminathan K."/>
            <person name="Moose S.P."/>
            <person name="Guerrero-Gonzalez M.L."/>
            <person name="Marino-Ramirez L."/>
            <person name="Landsman D."/>
            <person name="Rodriguez-Kessler M."/>
            <person name="Delgado-Sanchez P."/>
        </authorList>
    </citation>
    <scope>NUCLEOTIDE SEQUENCE</scope>
    <source>
        <tissue evidence="1">Cladode</tissue>
    </source>
</reference>
<organism evidence="1">
    <name type="scientific">Opuntia streptacantha</name>
    <name type="common">Prickly pear cactus</name>
    <name type="synonym">Opuntia cardona</name>
    <dbReference type="NCBI Taxonomy" id="393608"/>
    <lineage>
        <taxon>Eukaryota</taxon>
        <taxon>Viridiplantae</taxon>
        <taxon>Streptophyta</taxon>
        <taxon>Embryophyta</taxon>
        <taxon>Tracheophyta</taxon>
        <taxon>Spermatophyta</taxon>
        <taxon>Magnoliopsida</taxon>
        <taxon>eudicotyledons</taxon>
        <taxon>Gunneridae</taxon>
        <taxon>Pentapetalae</taxon>
        <taxon>Caryophyllales</taxon>
        <taxon>Cactineae</taxon>
        <taxon>Cactaceae</taxon>
        <taxon>Opuntioideae</taxon>
        <taxon>Opuntia</taxon>
    </lineage>
</organism>
<accession>A0A7C8ZIB4</accession>
<evidence type="ECO:0000313" key="1">
    <source>
        <dbReference type="EMBL" id="MBA4644072.1"/>
    </source>
</evidence>
<dbReference type="EMBL" id="GISG01136264">
    <property type="protein sequence ID" value="MBA4644072.1"/>
    <property type="molecule type" value="Transcribed_RNA"/>
</dbReference>
<protein>
    <submittedName>
        <fullName evidence="1">Uncharacterized protein</fullName>
    </submittedName>
</protein>
<sequence length="119" mass="13567">MQSQRKRGRKILWEVTMRKLRITINNPGNTILMSALETGPLSPTLSPPMFPHLCIILVLVVTQHYTCPMLFTACYMPLKIRLPKLTYVYFVVCNPSTCSLNYTKPFEAPGLERHLGLAM</sequence>